<dbReference type="InterPro" id="IPR007278">
    <property type="entry name" value="DUF397"/>
</dbReference>
<evidence type="ECO:0000313" key="3">
    <source>
        <dbReference type="Proteomes" id="UP001171902"/>
    </source>
</evidence>
<reference evidence="2" key="1">
    <citation type="submission" date="2023-06" db="EMBL/GenBank/DDBJ databases">
        <title>Gycomyces niveus sp.nov., a novel actinomycete isolated from soil in Shouguang.</title>
        <authorList>
            <person name="Yang X."/>
            <person name="Zhao J."/>
        </authorList>
    </citation>
    <scope>NUCLEOTIDE SEQUENCE</scope>
    <source>
        <strain evidence="2">NEAU C2</strain>
    </source>
</reference>
<feature type="domain" description="DUF397" evidence="1">
    <location>
        <begin position="8"/>
        <end position="58"/>
    </location>
</feature>
<dbReference type="RefSeq" id="WP_289959752.1">
    <property type="nucleotide sequence ID" value="NZ_JAUEMJ010000011.1"/>
</dbReference>
<comment type="caution">
    <text evidence="2">The sequence shown here is derived from an EMBL/GenBank/DDBJ whole genome shotgun (WGS) entry which is preliminary data.</text>
</comment>
<sequence>MDFCDGRTWRKSSRSGEQGECVFVAAEASSVGVRDSKEGPAGAALWVGRGDWALLTRHLSR</sequence>
<accession>A0ABT7YWK3</accession>
<organism evidence="2 3">
    <name type="scientific">Glycomyces tritici</name>
    <dbReference type="NCBI Taxonomy" id="2665176"/>
    <lineage>
        <taxon>Bacteria</taxon>
        <taxon>Bacillati</taxon>
        <taxon>Actinomycetota</taxon>
        <taxon>Actinomycetes</taxon>
        <taxon>Glycomycetales</taxon>
        <taxon>Glycomycetaceae</taxon>
        <taxon>Glycomyces</taxon>
    </lineage>
</organism>
<evidence type="ECO:0000313" key="2">
    <source>
        <dbReference type="EMBL" id="MDN3243012.1"/>
    </source>
</evidence>
<gene>
    <name evidence="2" type="ORF">QWI33_25045</name>
</gene>
<evidence type="ECO:0000259" key="1">
    <source>
        <dbReference type="Pfam" id="PF04149"/>
    </source>
</evidence>
<proteinExistence type="predicted"/>
<keyword evidence="3" id="KW-1185">Reference proteome</keyword>
<name>A0ABT7YWK3_9ACTN</name>
<dbReference type="Pfam" id="PF04149">
    <property type="entry name" value="DUF397"/>
    <property type="match status" value="1"/>
</dbReference>
<dbReference type="Proteomes" id="UP001171902">
    <property type="component" value="Unassembled WGS sequence"/>
</dbReference>
<protein>
    <submittedName>
        <fullName evidence="2">DUF397 domain-containing protein</fullName>
    </submittedName>
</protein>
<dbReference type="EMBL" id="JAUEMJ010000011">
    <property type="protein sequence ID" value="MDN3243012.1"/>
    <property type="molecule type" value="Genomic_DNA"/>
</dbReference>